<keyword evidence="1 4" id="KW-0479">Metal-binding</keyword>
<feature type="compositionally biased region" description="Polar residues" evidence="5">
    <location>
        <begin position="299"/>
        <end position="310"/>
    </location>
</feature>
<proteinExistence type="predicted"/>
<dbReference type="SUPFAM" id="SSF90229">
    <property type="entry name" value="CCCH zinc finger"/>
    <property type="match status" value="1"/>
</dbReference>
<dbReference type="PANTHER" id="PTHR36886">
    <property type="entry name" value="PROTEIN FRIGIDA-ESSENTIAL 1"/>
    <property type="match status" value="1"/>
</dbReference>
<reference evidence="7" key="1">
    <citation type="submission" date="2020-06" db="EMBL/GenBank/DDBJ databases">
        <authorList>
            <person name="Li T."/>
            <person name="Hu X."/>
            <person name="Zhang T."/>
            <person name="Song X."/>
            <person name="Zhang H."/>
            <person name="Dai N."/>
            <person name="Sheng W."/>
            <person name="Hou X."/>
            <person name="Wei L."/>
        </authorList>
    </citation>
    <scope>NUCLEOTIDE SEQUENCE</scope>
    <source>
        <strain evidence="7">G02</strain>
        <tissue evidence="7">Leaf</tissue>
    </source>
</reference>
<dbReference type="GO" id="GO:0008270">
    <property type="term" value="F:zinc ion binding"/>
    <property type="evidence" value="ECO:0007669"/>
    <property type="project" value="UniProtKB-KW"/>
</dbReference>
<dbReference type="InterPro" id="IPR000571">
    <property type="entry name" value="Znf_CCCH"/>
</dbReference>
<feature type="region of interest" description="Disordered" evidence="5">
    <location>
        <begin position="73"/>
        <end position="130"/>
    </location>
</feature>
<evidence type="ECO:0000259" key="6">
    <source>
        <dbReference type="PROSITE" id="PS50103"/>
    </source>
</evidence>
<evidence type="ECO:0000256" key="3">
    <source>
        <dbReference type="ARBA" id="ARBA00022833"/>
    </source>
</evidence>
<dbReference type="AlphaFoldDB" id="A0AAW2KG87"/>
<dbReference type="InterPro" id="IPR036855">
    <property type="entry name" value="Znf_CCCH_sf"/>
</dbReference>
<dbReference type="InterPro" id="IPR052650">
    <property type="entry name" value="Zinc_finger_CCCH"/>
</dbReference>
<feature type="domain" description="C3H1-type" evidence="6">
    <location>
        <begin position="207"/>
        <end position="234"/>
    </location>
</feature>
<reference evidence="7" key="2">
    <citation type="journal article" date="2024" name="Plant">
        <title>Genomic evolution and insights into agronomic trait innovations of Sesamum species.</title>
        <authorList>
            <person name="Miao H."/>
            <person name="Wang L."/>
            <person name="Qu L."/>
            <person name="Liu H."/>
            <person name="Sun Y."/>
            <person name="Le M."/>
            <person name="Wang Q."/>
            <person name="Wei S."/>
            <person name="Zheng Y."/>
            <person name="Lin W."/>
            <person name="Duan Y."/>
            <person name="Cao H."/>
            <person name="Xiong S."/>
            <person name="Wang X."/>
            <person name="Wei L."/>
            <person name="Li C."/>
            <person name="Ma Q."/>
            <person name="Ju M."/>
            <person name="Zhao R."/>
            <person name="Li G."/>
            <person name="Mu C."/>
            <person name="Tian Q."/>
            <person name="Mei H."/>
            <person name="Zhang T."/>
            <person name="Gao T."/>
            <person name="Zhang H."/>
        </authorList>
    </citation>
    <scope>NUCLEOTIDE SEQUENCE</scope>
    <source>
        <strain evidence="7">G02</strain>
    </source>
</reference>
<gene>
    <name evidence="7" type="ORF">Sradi_5988900</name>
</gene>
<dbReference type="PROSITE" id="PS50103">
    <property type="entry name" value="ZF_C3H1"/>
    <property type="match status" value="1"/>
</dbReference>
<accession>A0AAW2KG87</accession>
<feature type="region of interest" description="Disordered" evidence="5">
    <location>
        <begin position="279"/>
        <end position="310"/>
    </location>
</feature>
<evidence type="ECO:0000256" key="2">
    <source>
        <dbReference type="ARBA" id="ARBA00022771"/>
    </source>
</evidence>
<dbReference type="Pfam" id="PF00642">
    <property type="entry name" value="zf-CCCH"/>
    <property type="match status" value="1"/>
</dbReference>
<dbReference type="PANTHER" id="PTHR36886:SF3">
    <property type="entry name" value="PROTEIN FRIGIDA-ESSENTIAL 1"/>
    <property type="match status" value="1"/>
</dbReference>
<protein>
    <submittedName>
        <fullName evidence="7">Protein FRIGIDA-ESSENTIAL 1</fullName>
    </submittedName>
</protein>
<keyword evidence="2 4" id="KW-0863">Zinc-finger</keyword>
<organism evidence="7">
    <name type="scientific">Sesamum radiatum</name>
    <name type="common">Black benniseed</name>
    <dbReference type="NCBI Taxonomy" id="300843"/>
    <lineage>
        <taxon>Eukaryota</taxon>
        <taxon>Viridiplantae</taxon>
        <taxon>Streptophyta</taxon>
        <taxon>Embryophyta</taxon>
        <taxon>Tracheophyta</taxon>
        <taxon>Spermatophyta</taxon>
        <taxon>Magnoliopsida</taxon>
        <taxon>eudicotyledons</taxon>
        <taxon>Gunneridae</taxon>
        <taxon>Pentapetalae</taxon>
        <taxon>asterids</taxon>
        <taxon>lamiids</taxon>
        <taxon>Lamiales</taxon>
        <taxon>Pedaliaceae</taxon>
        <taxon>Sesamum</taxon>
    </lineage>
</organism>
<evidence type="ECO:0000256" key="4">
    <source>
        <dbReference type="PROSITE-ProRule" id="PRU00723"/>
    </source>
</evidence>
<evidence type="ECO:0000313" key="7">
    <source>
        <dbReference type="EMBL" id="KAL0305716.1"/>
    </source>
</evidence>
<name>A0AAW2KG87_SESRA</name>
<dbReference type="SMART" id="SM00356">
    <property type="entry name" value="ZnF_C3H1"/>
    <property type="match status" value="1"/>
</dbReference>
<evidence type="ECO:0000256" key="1">
    <source>
        <dbReference type="ARBA" id="ARBA00022723"/>
    </source>
</evidence>
<sequence length="549" mass="60638">MARHGTRCARRKPNAIFRKWCWALPWRRKGSPFARDGRTPSFFKEALVVEGSYRGGLSAQRRQRARVPVAMPIWDSGSGATTEMLEPQGHPEQKQSGSASQSISISNPPTGERTSRDNDPKTPFYKIGEANRGRRSPFIGDVNTALTTGYASSQKDNAIISVTTETNRAAVPVGKLRQMSPRFLRLHVPQIRLRDPSPTAEFDRDNKKLKIPCEFFAKGWCIRGNSCRFLHIGDGSAVVKTTKGTYEGNFSGSPVALHDNHHDTRISAFGSTLQEMIGKGSDVEHKGPGSTDLSHSHSRQPLSFGSPSWNTSPLGTPNLLKSGVERHASVPSSLKRSISSVFGSESESQLGNRVFKDTDLAKYTTKISYDWEPSAPFRPSHAITRNLLLKENLYNPIHDSIGHTGVKDGQVKFSDSEQGSTKNLDVPSNSSLEEKLLNSVHVGDTVKGNIFLLSSDNKLNDNPRQKTELKVDGSDKNNEADVDLKGAGQLQSESKAFKYFQSALIEFVKELVKPTWREGLMSKDAHKLIVKKAVDKVLSTLQPTNPQHR</sequence>
<evidence type="ECO:0000256" key="5">
    <source>
        <dbReference type="SAM" id="MobiDB-lite"/>
    </source>
</evidence>
<comment type="caution">
    <text evidence="7">The sequence shown here is derived from an EMBL/GenBank/DDBJ whole genome shotgun (WGS) entry which is preliminary data.</text>
</comment>
<dbReference type="EMBL" id="JACGWJ010000028">
    <property type="protein sequence ID" value="KAL0305716.1"/>
    <property type="molecule type" value="Genomic_DNA"/>
</dbReference>
<feature type="zinc finger region" description="C3H1-type" evidence="4">
    <location>
        <begin position="207"/>
        <end position="234"/>
    </location>
</feature>
<feature type="compositionally biased region" description="Low complexity" evidence="5">
    <location>
        <begin position="95"/>
        <end position="106"/>
    </location>
</feature>
<keyword evidence="3 4" id="KW-0862">Zinc</keyword>